<protein>
    <submittedName>
        <fullName evidence="1">Uncharacterized protein</fullName>
    </submittedName>
</protein>
<evidence type="ECO:0000313" key="1">
    <source>
        <dbReference type="EMBL" id="PKI78988.1"/>
    </source>
</evidence>
<evidence type="ECO:0000313" key="2">
    <source>
        <dbReference type="Proteomes" id="UP000233551"/>
    </source>
</evidence>
<dbReference type="PANTHER" id="PTHR34546">
    <property type="entry name" value="OS06G0153600 PROTEIN"/>
    <property type="match status" value="1"/>
</dbReference>
<dbReference type="Proteomes" id="UP000233551">
    <property type="component" value="Unassembled WGS sequence"/>
</dbReference>
<sequence>MGTLMGARQEVDPRRGRVPNLTADLEDVEYNFYSEEDATDYVKGVEWPCEDIIDCPNAPASEWPSLKLSSESVSAEEKEKLASEQKVLEACRNFFHDKYAPELDEEDELTNEDDIEADTEEDTMDCNPGNNEEFKFFIKLFTEDEKLSFYENNHHGGDFCCLVCAAIAKKIEDILDEKISNAKKDAWILTGRMMRQKMWQIDTLRKIDSNDPVSKETAFEAQLATYGYKKTRFRPNSII</sequence>
<gene>
    <name evidence="1" type="ORF">CRG98_000629</name>
</gene>
<dbReference type="AlphaFoldDB" id="A0A2I0LE87"/>
<accession>A0A2I0LE87</accession>
<proteinExistence type="predicted"/>
<dbReference type="PANTHER" id="PTHR34546:SF3">
    <property type="entry name" value="OS06G0153600 PROTEIN"/>
    <property type="match status" value="1"/>
</dbReference>
<reference evidence="1 2" key="1">
    <citation type="submission" date="2017-11" db="EMBL/GenBank/DDBJ databases">
        <title>De-novo sequencing of pomegranate (Punica granatum L.) genome.</title>
        <authorList>
            <person name="Akparov Z."/>
            <person name="Amiraslanov A."/>
            <person name="Hajiyeva S."/>
            <person name="Abbasov M."/>
            <person name="Kaur K."/>
            <person name="Hamwieh A."/>
            <person name="Solovyev V."/>
            <person name="Salamov A."/>
            <person name="Braich B."/>
            <person name="Kosarev P."/>
            <person name="Mahmoud A."/>
            <person name="Hajiyev E."/>
            <person name="Babayeva S."/>
            <person name="Izzatullayeva V."/>
            <person name="Mammadov A."/>
            <person name="Mammadov A."/>
            <person name="Sharifova S."/>
            <person name="Ojaghi J."/>
            <person name="Eynullazada K."/>
            <person name="Bayramov B."/>
            <person name="Abdulazimova A."/>
            <person name="Shahmuradov I."/>
        </authorList>
    </citation>
    <scope>NUCLEOTIDE SEQUENCE [LARGE SCALE GENOMIC DNA]</scope>
    <source>
        <strain evidence="2">cv. AG2017</strain>
        <tissue evidence="1">Leaf</tissue>
    </source>
</reference>
<organism evidence="1 2">
    <name type="scientific">Punica granatum</name>
    <name type="common">Pomegranate</name>
    <dbReference type="NCBI Taxonomy" id="22663"/>
    <lineage>
        <taxon>Eukaryota</taxon>
        <taxon>Viridiplantae</taxon>
        <taxon>Streptophyta</taxon>
        <taxon>Embryophyta</taxon>
        <taxon>Tracheophyta</taxon>
        <taxon>Spermatophyta</taxon>
        <taxon>Magnoliopsida</taxon>
        <taxon>eudicotyledons</taxon>
        <taxon>Gunneridae</taxon>
        <taxon>Pentapetalae</taxon>
        <taxon>rosids</taxon>
        <taxon>malvids</taxon>
        <taxon>Myrtales</taxon>
        <taxon>Lythraceae</taxon>
        <taxon>Punica</taxon>
    </lineage>
</organism>
<name>A0A2I0LE87_PUNGR</name>
<dbReference type="EMBL" id="PGOL01000023">
    <property type="protein sequence ID" value="PKI78988.1"/>
    <property type="molecule type" value="Genomic_DNA"/>
</dbReference>
<comment type="caution">
    <text evidence="1">The sequence shown here is derived from an EMBL/GenBank/DDBJ whole genome shotgun (WGS) entry which is preliminary data.</text>
</comment>
<keyword evidence="2" id="KW-1185">Reference proteome</keyword>